<protein>
    <submittedName>
        <fullName evidence="1">Oidioi.mRNA.OKI2018_I69.chr1.g3753.t1.cds</fullName>
    </submittedName>
</protein>
<sequence>MILTEKVSWQKLRFCRNREGLFQGHTLDEIHFWQSYIAYQIQFVIRRVLYDEEVYGISTSRRPTMIEQLILNVDNAVTSSVLIPSQQGFSK</sequence>
<dbReference type="Proteomes" id="UP001158576">
    <property type="component" value="Chromosome 1"/>
</dbReference>
<keyword evidence="2" id="KW-1185">Reference proteome</keyword>
<organism evidence="1 2">
    <name type="scientific">Oikopleura dioica</name>
    <name type="common">Tunicate</name>
    <dbReference type="NCBI Taxonomy" id="34765"/>
    <lineage>
        <taxon>Eukaryota</taxon>
        <taxon>Metazoa</taxon>
        <taxon>Chordata</taxon>
        <taxon>Tunicata</taxon>
        <taxon>Appendicularia</taxon>
        <taxon>Copelata</taxon>
        <taxon>Oikopleuridae</taxon>
        <taxon>Oikopleura</taxon>
    </lineage>
</organism>
<proteinExistence type="predicted"/>
<gene>
    <name evidence="1" type="ORF">OKIOD_LOCUS12518</name>
</gene>
<evidence type="ECO:0000313" key="1">
    <source>
        <dbReference type="EMBL" id="CAG5108349.1"/>
    </source>
</evidence>
<evidence type="ECO:0000313" key="2">
    <source>
        <dbReference type="Proteomes" id="UP001158576"/>
    </source>
</evidence>
<name>A0ABN7T0N7_OIKDI</name>
<accession>A0ABN7T0N7</accession>
<dbReference type="EMBL" id="OU015566">
    <property type="protein sequence ID" value="CAG5108349.1"/>
    <property type="molecule type" value="Genomic_DNA"/>
</dbReference>
<reference evidence="1 2" key="1">
    <citation type="submission" date="2021-04" db="EMBL/GenBank/DDBJ databases">
        <authorList>
            <person name="Bliznina A."/>
        </authorList>
    </citation>
    <scope>NUCLEOTIDE SEQUENCE [LARGE SCALE GENOMIC DNA]</scope>
</reference>